<dbReference type="EMBL" id="CP056775">
    <property type="protein sequence ID" value="QRR00841.1"/>
    <property type="molecule type" value="Genomic_DNA"/>
</dbReference>
<protein>
    <submittedName>
        <fullName evidence="1">Uncharacterized protein</fullName>
    </submittedName>
</protein>
<organism evidence="1 2">
    <name type="scientific">Dyadobacter sandarakinus</name>
    <dbReference type="NCBI Taxonomy" id="2747268"/>
    <lineage>
        <taxon>Bacteria</taxon>
        <taxon>Pseudomonadati</taxon>
        <taxon>Bacteroidota</taxon>
        <taxon>Cytophagia</taxon>
        <taxon>Cytophagales</taxon>
        <taxon>Spirosomataceae</taxon>
        <taxon>Dyadobacter</taxon>
    </lineage>
</organism>
<evidence type="ECO:0000313" key="1">
    <source>
        <dbReference type="EMBL" id="QRR00841.1"/>
    </source>
</evidence>
<dbReference type="RefSeq" id="WP_204662479.1">
    <property type="nucleotide sequence ID" value="NZ_CP056775.1"/>
</dbReference>
<accession>A0ABX7I427</accession>
<name>A0ABX7I427_9BACT</name>
<keyword evidence="2" id="KW-1185">Reference proteome</keyword>
<reference evidence="1 2" key="1">
    <citation type="submission" date="2020-06" db="EMBL/GenBank/DDBJ databases">
        <title>Dyadobacter sandarakinus sp. nov., isolated from the soil of the Arctic Yellow River Station.</title>
        <authorList>
            <person name="Zhang Y."/>
            <person name="Peng F."/>
        </authorList>
    </citation>
    <scope>NUCLEOTIDE SEQUENCE [LARGE SCALE GENOMIC DNA]</scope>
    <source>
        <strain evidence="1 2">Q3-56</strain>
    </source>
</reference>
<proteinExistence type="predicted"/>
<gene>
    <name evidence="1" type="ORF">HWI92_07915</name>
</gene>
<evidence type="ECO:0000313" key="2">
    <source>
        <dbReference type="Proteomes" id="UP000612680"/>
    </source>
</evidence>
<sequence length="46" mass="5099">MLRGDARSSDLLPNSKNQLLLLTAIHSKGIAVNKIRQKKTELARAK</sequence>
<dbReference type="Proteomes" id="UP000612680">
    <property type="component" value="Chromosome"/>
</dbReference>